<feature type="transmembrane region" description="Helical" evidence="8">
    <location>
        <begin position="283"/>
        <end position="305"/>
    </location>
</feature>
<comment type="subcellular location">
    <subcellularLocation>
        <location evidence="1">Cell membrane</location>
        <topology evidence="1">Multi-pass membrane protein</topology>
    </subcellularLocation>
</comment>
<gene>
    <name evidence="9" type="ORF">GKA01_05630</name>
</gene>
<evidence type="ECO:0000256" key="3">
    <source>
        <dbReference type="ARBA" id="ARBA00022448"/>
    </source>
</evidence>
<proteinExistence type="inferred from homology"/>
<keyword evidence="3" id="KW-0813">Transport</keyword>
<dbReference type="GO" id="GO:0015104">
    <property type="term" value="F:antimonite transmembrane transporter activity"/>
    <property type="evidence" value="ECO:0007669"/>
    <property type="project" value="TreeGrafter"/>
</dbReference>
<dbReference type="PANTHER" id="PTHR43057:SF1">
    <property type="entry name" value="ARSENICAL-RESISTANCE PROTEIN 3"/>
    <property type="match status" value="1"/>
</dbReference>
<evidence type="ECO:0000256" key="1">
    <source>
        <dbReference type="ARBA" id="ARBA00004651"/>
    </source>
</evidence>
<evidence type="ECO:0000256" key="8">
    <source>
        <dbReference type="SAM" id="Phobius"/>
    </source>
</evidence>
<reference evidence="9 10" key="1">
    <citation type="submission" date="2019-07" db="EMBL/GenBank/DDBJ databases">
        <title>Whole genome shotgun sequence of Gluconobacter kanchanaburiensis NBRC 103587.</title>
        <authorList>
            <person name="Hosoyama A."/>
            <person name="Uohara A."/>
            <person name="Ohji S."/>
            <person name="Ichikawa N."/>
        </authorList>
    </citation>
    <scope>NUCLEOTIDE SEQUENCE [LARGE SCALE GENOMIC DNA]</scope>
    <source>
        <strain evidence="9 10">NBRC 103587</strain>
    </source>
</reference>
<evidence type="ECO:0000313" key="9">
    <source>
        <dbReference type="EMBL" id="GEK95366.1"/>
    </source>
</evidence>
<dbReference type="GO" id="GO:0015105">
    <property type="term" value="F:arsenite transmembrane transporter activity"/>
    <property type="evidence" value="ECO:0007669"/>
    <property type="project" value="TreeGrafter"/>
</dbReference>
<evidence type="ECO:0000256" key="2">
    <source>
        <dbReference type="ARBA" id="ARBA00010110"/>
    </source>
</evidence>
<feature type="transmembrane region" description="Helical" evidence="8">
    <location>
        <begin position="241"/>
        <end position="263"/>
    </location>
</feature>
<dbReference type="PANTHER" id="PTHR43057">
    <property type="entry name" value="ARSENITE EFFLUX TRANSPORTER"/>
    <property type="match status" value="1"/>
</dbReference>
<comment type="similarity">
    <text evidence="2">Belongs to the arsenical resistance-3 (ACR3) (TC 2.A.59) family.</text>
</comment>
<comment type="caution">
    <text evidence="9">The sequence shown here is derived from an EMBL/GenBank/DDBJ whole genome shotgun (WGS) entry which is preliminary data.</text>
</comment>
<evidence type="ECO:0000256" key="7">
    <source>
        <dbReference type="ARBA" id="ARBA00023136"/>
    </source>
</evidence>
<accession>A0A511B4K8</accession>
<keyword evidence="7 8" id="KW-0472">Membrane</keyword>
<evidence type="ECO:0000256" key="6">
    <source>
        <dbReference type="ARBA" id="ARBA00022989"/>
    </source>
</evidence>
<evidence type="ECO:0000313" key="10">
    <source>
        <dbReference type="Proteomes" id="UP000321079"/>
    </source>
</evidence>
<feature type="transmembrane region" description="Helical" evidence="8">
    <location>
        <begin position="203"/>
        <end position="229"/>
    </location>
</feature>
<feature type="transmembrane region" description="Helical" evidence="8">
    <location>
        <begin position="78"/>
        <end position="101"/>
    </location>
</feature>
<keyword evidence="10" id="KW-1185">Reference proteome</keyword>
<keyword evidence="6 8" id="KW-1133">Transmembrane helix</keyword>
<dbReference type="Gene3D" id="1.20.1530.20">
    <property type="match status" value="1"/>
</dbReference>
<feature type="transmembrane region" description="Helical" evidence="8">
    <location>
        <begin position="172"/>
        <end position="191"/>
    </location>
</feature>
<organism evidence="9 10">
    <name type="scientific">Gluconobacter kanchanaburiensis NBRC 103587</name>
    <dbReference type="NCBI Taxonomy" id="1307948"/>
    <lineage>
        <taxon>Bacteria</taxon>
        <taxon>Pseudomonadati</taxon>
        <taxon>Pseudomonadota</taxon>
        <taxon>Alphaproteobacteria</taxon>
        <taxon>Acetobacterales</taxon>
        <taxon>Acetobacteraceae</taxon>
        <taxon>Gluconobacter</taxon>
    </lineage>
</organism>
<sequence length="332" mass="35533">MKIRANIQSVESLQAALEKHQIALYFIGLLLAVSIAVLTPGVRIPPALIDPLLAVMLFATFLQVPLNELTLTLRETRFLVALLVTNFVAIPLLVALLLPFVPAEKTIRTGVLMVLLCPCIDWVVTFARMGGANAALLLASTPCLLAMQILMLPLGLHLFLGSEASRLFQAGPFLHAFIWLIVIPLGLAWSVQEGSKRVATIRHVTPVLSLLPVATTALVLFVVTLTILPRLDQDMANILRVLPVYGAFATLAPCLGWGLSRLFRLDAPAGRALAFSAGSRNSLVVLPLALGVSGISSLLAAIIVAQTMVELGAELVFIQIIPGFGTKPRKPA</sequence>
<evidence type="ECO:0000256" key="5">
    <source>
        <dbReference type="ARBA" id="ARBA00022692"/>
    </source>
</evidence>
<feature type="transmembrane region" description="Helical" evidence="8">
    <location>
        <begin position="22"/>
        <end position="42"/>
    </location>
</feature>
<keyword evidence="4" id="KW-1003">Cell membrane</keyword>
<feature type="transmembrane region" description="Helical" evidence="8">
    <location>
        <begin position="134"/>
        <end position="160"/>
    </location>
</feature>
<keyword evidence="5 8" id="KW-0812">Transmembrane</keyword>
<dbReference type="InterPro" id="IPR004706">
    <property type="entry name" value="Arsenical-R_Acr3"/>
</dbReference>
<feature type="transmembrane region" description="Helical" evidence="8">
    <location>
        <begin position="48"/>
        <end position="66"/>
    </location>
</feature>
<evidence type="ECO:0000256" key="4">
    <source>
        <dbReference type="ARBA" id="ARBA00022475"/>
    </source>
</evidence>
<dbReference type="InterPro" id="IPR002657">
    <property type="entry name" value="BilAc:Na_symport/Acr3"/>
</dbReference>
<dbReference type="RefSeq" id="WP_228119855.1">
    <property type="nucleotide sequence ID" value="NZ_BARK01000001.1"/>
</dbReference>
<name>A0A511B4K8_9PROT</name>
<dbReference type="GO" id="GO:0015297">
    <property type="term" value="F:antiporter activity"/>
    <property type="evidence" value="ECO:0007669"/>
    <property type="project" value="InterPro"/>
</dbReference>
<dbReference type="Pfam" id="PF01758">
    <property type="entry name" value="SBF"/>
    <property type="match status" value="1"/>
</dbReference>
<protein>
    <submittedName>
        <fullName evidence="9">Arsenic resistance protein</fullName>
    </submittedName>
</protein>
<dbReference type="InterPro" id="IPR038770">
    <property type="entry name" value="Na+/solute_symporter_sf"/>
</dbReference>
<dbReference type="AlphaFoldDB" id="A0A511B4K8"/>
<dbReference type="EMBL" id="BJVA01000002">
    <property type="protein sequence ID" value="GEK95366.1"/>
    <property type="molecule type" value="Genomic_DNA"/>
</dbReference>
<feature type="transmembrane region" description="Helical" evidence="8">
    <location>
        <begin position="107"/>
        <end position="127"/>
    </location>
</feature>
<dbReference type="Proteomes" id="UP000321079">
    <property type="component" value="Unassembled WGS sequence"/>
</dbReference>
<dbReference type="GO" id="GO:0005886">
    <property type="term" value="C:plasma membrane"/>
    <property type="evidence" value="ECO:0007669"/>
    <property type="project" value="UniProtKB-SubCell"/>
</dbReference>